<feature type="compositionally biased region" description="Polar residues" evidence="10">
    <location>
        <begin position="237"/>
        <end position="252"/>
    </location>
</feature>
<accession>A0A673SX83</accession>
<dbReference type="Pfam" id="PF01390">
    <property type="entry name" value="SEA"/>
    <property type="match status" value="1"/>
</dbReference>
<protein>
    <recommendedName>
        <fullName evidence="17">Mucin 13, cell surface associated</fullName>
    </recommendedName>
</protein>
<dbReference type="InterPro" id="IPR000082">
    <property type="entry name" value="SEA_dom"/>
</dbReference>
<keyword evidence="8" id="KW-0325">Glycoprotein</keyword>
<evidence type="ECO:0000256" key="5">
    <source>
        <dbReference type="ARBA" id="ARBA00022737"/>
    </source>
</evidence>
<proteinExistence type="predicted"/>
<evidence type="ECO:0000256" key="10">
    <source>
        <dbReference type="SAM" id="MobiDB-lite"/>
    </source>
</evidence>
<name>A0A673SX83_SURSU</name>
<dbReference type="InterPro" id="IPR009030">
    <property type="entry name" value="Growth_fac_rcpt_cys_sf"/>
</dbReference>
<evidence type="ECO:0000259" key="14">
    <source>
        <dbReference type="PROSITE" id="PS50026"/>
    </source>
</evidence>
<dbReference type="InterPro" id="IPR000742">
    <property type="entry name" value="EGF"/>
</dbReference>
<dbReference type="Ensembl" id="ENSSSUT00005001461.1">
    <property type="protein sequence ID" value="ENSSSUP00005001236.1"/>
    <property type="gene ID" value="ENSSSUG00005000887.1"/>
</dbReference>
<dbReference type="PANTHER" id="PTHR24037:SF10">
    <property type="entry name" value="MUCIN-13"/>
    <property type="match status" value="1"/>
</dbReference>
<evidence type="ECO:0000256" key="4">
    <source>
        <dbReference type="ARBA" id="ARBA00022729"/>
    </source>
</evidence>
<organism evidence="15 16">
    <name type="scientific">Suricata suricatta</name>
    <name type="common">Meerkat</name>
    <dbReference type="NCBI Taxonomy" id="37032"/>
    <lineage>
        <taxon>Eukaryota</taxon>
        <taxon>Metazoa</taxon>
        <taxon>Chordata</taxon>
        <taxon>Craniata</taxon>
        <taxon>Vertebrata</taxon>
        <taxon>Euteleostomi</taxon>
        <taxon>Mammalia</taxon>
        <taxon>Eutheria</taxon>
        <taxon>Laurasiatheria</taxon>
        <taxon>Carnivora</taxon>
        <taxon>Feliformia</taxon>
        <taxon>Herpestidae</taxon>
        <taxon>Suricata</taxon>
    </lineage>
</organism>
<dbReference type="GO" id="GO:0005886">
    <property type="term" value="C:plasma membrane"/>
    <property type="evidence" value="ECO:0007669"/>
    <property type="project" value="UniProtKB-SubCell"/>
</dbReference>
<sequence>MKASPHLALLILLFVASAIQQITAASNSSSTTTATNARTTPPASSVASVSTLNTTLPSNPLTNNTTNASTTTTPTTPPASSVASVSTLKTTLPSNPLTNNTTNASTTTPTTPPASSVASVSTLKTTLPSNPLTNNTTNASTTTTPTTPPASSVASVSIVSSVATTTVLSTSKSSADANTTAPTPGSTSSGSNESAPVVTSPGLPTTQKDTGSSLVTVPQSNSSETVPSVTSGSVTSPKISTPNTASPGSGSLCQGAPCKGSSSCVGLNTTHFCLCSLGYYYDSSTCQKGKLFPGKITVKISETSGLGDKNSMDYQKLHVKVTNFFKSAFNKADFGQTVINEMSISPSARLETRTSDKDVAVEVVNIFALNAKVDEGSVTELIEKAIHDSTDGVTRYTPQNLCDFYNCEKENEKDNCDSGLLCKCKQGMERPNPQIPACVASAPKCPDNCNADHNKQCLVNKNGGNAECVCLSGYQKDDHGNCQACAFGYSGVNCEDRFQLILTIVGTIMGVLILGLVIGLIFSVRSKNSHKNIEEQNLIDHDFQNLRLKQTTGFSNLGADGGIFPKIRTNVSSQLHNPYANQRSMPRPDY</sequence>
<dbReference type="PROSITE" id="PS01186">
    <property type="entry name" value="EGF_2"/>
    <property type="match status" value="1"/>
</dbReference>
<evidence type="ECO:0000256" key="11">
    <source>
        <dbReference type="SAM" id="Phobius"/>
    </source>
</evidence>
<evidence type="ECO:0008006" key="17">
    <source>
        <dbReference type="Google" id="ProtNLM"/>
    </source>
</evidence>
<keyword evidence="7" id="KW-1015">Disulfide bond</keyword>
<dbReference type="SUPFAM" id="SSF57184">
    <property type="entry name" value="Growth factor receptor domain"/>
    <property type="match status" value="1"/>
</dbReference>
<evidence type="ECO:0000256" key="3">
    <source>
        <dbReference type="ARBA" id="ARBA00022536"/>
    </source>
</evidence>
<keyword evidence="16" id="KW-1185">Reference proteome</keyword>
<dbReference type="OMA" id="HKQCLIK"/>
<feature type="region of interest" description="Disordered" evidence="10">
    <location>
        <begin position="169"/>
        <end position="252"/>
    </location>
</feature>
<gene>
    <name evidence="15" type="primary">MUC13</name>
</gene>
<dbReference type="PANTHER" id="PTHR24037">
    <property type="entry name" value="HEART DEVELOPMENT PROTEIN WITH EGF-LIKE DOMAINS 1"/>
    <property type="match status" value="1"/>
</dbReference>
<dbReference type="Proteomes" id="UP000472268">
    <property type="component" value="Chromosome 5"/>
</dbReference>
<feature type="compositionally biased region" description="Low complexity" evidence="10">
    <location>
        <begin position="222"/>
        <end position="236"/>
    </location>
</feature>
<evidence type="ECO:0000256" key="2">
    <source>
        <dbReference type="ARBA" id="ARBA00022475"/>
    </source>
</evidence>
<feature type="signal peptide" evidence="12">
    <location>
        <begin position="1"/>
        <end position="24"/>
    </location>
</feature>
<comment type="subcellular location">
    <subcellularLocation>
        <location evidence="1">Cell membrane</location>
    </subcellularLocation>
</comment>
<feature type="transmembrane region" description="Helical" evidence="11">
    <location>
        <begin position="500"/>
        <end position="522"/>
    </location>
</feature>
<evidence type="ECO:0000256" key="9">
    <source>
        <dbReference type="PROSITE-ProRule" id="PRU00076"/>
    </source>
</evidence>
<evidence type="ECO:0000313" key="15">
    <source>
        <dbReference type="Ensembl" id="ENSSSUP00005001236.1"/>
    </source>
</evidence>
<keyword evidence="11" id="KW-0812">Transmembrane</keyword>
<keyword evidence="5" id="KW-0677">Repeat</keyword>
<feature type="compositionally biased region" description="Polar residues" evidence="10">
    <location>
        <begin position="202"/>
        <end position="221"/>
    </location>
</feature>
<feature type="domain" description="EGF-like" evidence="14">
    <location>
        <begin position="249"/>
        <end position="287"/>
    </location>
</feature>
<feature type="compositionally biased region" description="Low complexity" evidence="10">
    <location>
        <begin position="169"/>
        <end position="192"/>
    </location>
</feature>
<keyword evidence="4 12" id="KW-0732">Signal</keyword>
<keyword evidence="2" id="KW-1003">Cell membrane</keyword>
<feature type="region of interest" description="Disordered" evidence="10">
    <location>
        <begin position="25"/>
        <end position="153"/>
    </location>
</feature>
<keyword evidence="11" id="KW-1133">Transmembrane helix</keyword>
<evidence type="ECO:0000259" key="13">
    <source>
        <dbReference type="PROSITE" id="PS50024"/>
    </source>
</evidence>
<evidence type="ECO:0000256" key="1">
    <source>
        <dbReference type="ARBA" id="ARBA00004236"/>
    </source>
</evidence>
<dbReference type="PROSITE" id="PS50024">
    <property type="entry name" value="SEA"/>
    <property type="match status" value="1"/>
</dbReference>
<reference evidence="15" key="3">
    <citation type="submission" date="2025-09" db="UniProtKB">
        <authorList>
            <consortium name="Ensembl"/>
        </authorList>
    </citation>
    <scope>IDENTIFICATION</scope>
</reference>
<reference evidence="15 16" key="1">
    <citation type="submission" date="2019-05" db="EMBL/GenBank/DDBJ databases">
        <title>A Chromosome-scale Meerkat (S. suricatta) Genome Assembly.</title>
        <authorList>
            <person name="Dudchenko O."/>
            <person name="Lieberman Aiden E."/>
            <person name="Tung J."/>
            <person name="Barreiro L.B."/>
            <person name="Clutton-Brock T.H."/>
        </authorList>
    </citation>
    <scope>NUCLEOTIDE SEQUENCE [LARGE SCALE GENOMIC DNA]</scope>
</reference>
<evidence type="ECO:0000256" key="7">
    <source>
        <dbReference type="ARBA" id="ARBA00023157"/>
    </source>
</evidence>
<feature type="domain" description="SEA" evidence="13">
    <location>
        <begin position="288"/>
        <end position="415"/>
    </location>
</feature>
<evidence type="ECO:0000313" key="16">
    <source>
        <dbReference type="Proteomes" id="UP000472268"/>
    </source>
</evidence>
<dbReference type="AlphaFoldDB" id="A0A673SX83"/>
<evidence type="ECO:0000256" key="6">
    <source>
        <dbReference type="ARBA" id="ARBA00023136"/>
    </source>
</evidence>
<evidence type="ECO:0000256" key="12">
    <source>
        <dbReference type="SAM" id="SignalP"/>
    </source>
</evidence>
<reference evidence="15" key="2">
    <citation type="submission" date="2025-08" db="UniProtKB">
        <authorList>
            <consortium name="Ensembl"/>
        </authorList>
    </citation>
    <scope>IDENTIFICATION</scope>
</reference>
<comment type="caution">
    <text evidence="9">Lacks conserved residue(s) required for the propagation of feature annotation.</text>
</comment>
<dbReference type="PROSITE" id="PS50026">
    <property type="entry name" value="EGF_3"/>
    <property type="match status" value="1"/>
</dbReference>
<feature type="chain" id="PRO_5025508514" description="Mucin 13, cell surface associated" evidence="12">
    <location>
        <begin position="25"/>
        <end position="590"/>
    </location>
</feature>
<keyword evidence="6 11" id="KW-0472">Membrane</keyword>
<keyword evidence="3 9" id="KW-0245">EGF-like domain</keyword>
<evidence type="ECO:0000256" key="8">
    <source>
        <dbReference type="ARBA" id="ARBA00023180"/>
    </source>
</evidence>